<dbReference type="InterPro" id="IPR044730">
    <property type="entry name" value="RNase_H-like_dom_plant"/>
</dbReference>
<feature type="domain" description="RNase H type-1" evidence="1">
    <location>
        <begin position="157"/>
        <end position="279"/>
    </location>
</feature>
<dbReference type="InterPro" id="IPR052929">
    <property type="entry name" value="RNase_H-like_EbsB-rel"/>
</dbReference>
<dbReference type="PANTHER" id="PTHR47074">
    <property type="entry name" value="BNAC02G40300D PROTEIN"/>
    <property type="match status" value="1"/>
</dbReference>
<dbReference type="AlphaFoldDB" id="A0AAW2X678"/>
<dbReference type="Pfam" id="PF13456">
    <property type="entry name" value="RVT_3"/>
    <property type="match status" value="1"/>
</dbReference>
<dbReference type="EMBL" id="JACGWN010000005">
    <property type="protein sequence ID" value="KAL0448754.1"/>
    <property type="molecule type" value="Genomic_DNA"/>
</dbReference>
<comment type="caution">
    <text evidence="2">The sequence shown here is derived from an EMBL/GenBank/DDBJ whole genome shotgun (WGS) entry which is preliminary data.</text>
</comment>
<organism evidence="2">
    <name type="scientific">Sesamum latifolium</name>
    <dbReference type="NCBI Taxonomy" id="2727402"/>
    <lineage>
        <taxon>Eukaryota</taxon>
        <taxon>Viridiplantae</taxon>
        <taxon>Streptophyta</taxon>
        <taxon>Embryophyta</taxon>
        <taxon>Tracheophyta</taxon>
        <taxon>Spermatophyta</taxon>
        <taxon>Magnoliopsida</taxon>
        <taxon>eudicotyledons</taxon>
        <taxon>Gunneridae</taxon>
        <taxon>Pentapetalae</taxon>
        <taxon>asterids</taxon>
        <taxon>lamiids</taxon>
        <taxon>Lamiales</taxon>
        <taxon>Pedaliaceae</taxon>
        <taxon>Sesamum</taxon>
    </lineage>
</organism>
<sequence>MSWTKLCESKHSGGMGFRDLEAFNLALVSKQVWRILKNPDTLLSKIYFARGSIFEAKLGFNPSSDGSNIRIWLDQWLPRPYSFRPIQTQDCSLWNTKVETLIDKDHHCWKEDIIDRTFVPDDASLIKALPLARHGVQDVLFNWLGSAQNWLRFLYDNLDAAIFKVQVGAGLSAVIRNDEGECLRWQSKFVKHITDPTHAEALAARMAIEMALEFPGRTIEVEGDCLVVVNDINKRDWIHSYVGPIIKDICVLLDHYTNVTVKFSRRSANKVAHALARRAVEVNGSNFPPDTSNTILQRDMEPNE</sequence>
<dbReference type="GO" id="GO:0004523">
    <property type="term" value="F:RNA-DNA hybrid ribonuclease activity"/>
    <property type="evidence" value="ECO:0007669"/>
    <property type="project" value="InterPro"/>
</dbReference>
<accession>A0AAW2X678</accession>
<gene>
    <name evidence="2" type="ORF">Slati_1431800</name>
</gene>
<protein>
    <recommendedName>
        <fullName evidence="1">RNase H type-1 domain-containing protein</fullName>
    </recommendedName>
</protein>
<dbReference type="CDD" id="cd06222">
    <property type="entry name" value="RNase_H_like"/>
    <property type="match status" value="1"/>
</dbReference>
<dbReference type="GO" id="GO:0003676">
    <property type="term" value="F:nucleic acid binding"/>
    <property type="evidence" value="ECO:0007669"/>
    <property type="project" value="InterPro"/>
</dbReference>
<reference evidence="2" key="1">
    <citation type="submission" date="2020-06" db="EMBL/GenBank/DDBJ databases">
        <authorList>
            <person name="Li T."/>
            <person name="Hu X."/>
            <person name="Zhang T."/>
            <person name="Song X."/>
            <person name="Zhang H."/>
            <person name="Dai N."/>
            <person name="Sheng W."/>
            <person name="Hou X."/>
            <person name="Wei L."/>
        </authorList>
    </citation>
    <scope>NUCLEOTIDE SEQUENCE</scope>
    <source>
        <strain evidence="2">KEN1</strain>
        <tissue evidence="2">Leaf</tissue>
    </source>
</reference>
<dbReference type="InterPro" id="IPR012337">
    <property type="entry name" value="RNaseH-like_sf"/>
</dbReference>
<name>A0AAW2X678_9LAMI</name>
<dbReference type="SUPFAM" id="SSF53098">
    <property type="entry name" value="Ribonuclease H-like"/>
    <property type="match status" value="1"/>
</dbReference>
<evidence type="ECO:0000259" key="1">
    <source>
        <dbReference type="Pfam" id="PF13456"/>
    </source>
</evidence>
<dbReference type="InterPro" id="IPR002156">
    <property type="entry name" value="RNaseH_domain"/>
</dbReference>
<dbReference type="InterPro" id="IPR036397">
    <property type="entry name" value="RNaseH_sf"/>
</dbReference>
<dbReference type="Gene3D" id="3.30.420.10">
    <property type="entry name" value="Ribonuclease H-like superfamily/Ribonuclease H"/>
    <property type="match status" value="1"/>
</dbReference>
<evidence type="ECO:0000313" key="2">
    <source>
        <dbReference type="EMBL" id="KAL0448754.1"/>
    </source>
</evidence>
<proteinExistence type="predicted"/>
<reference evidence="2" key="2">
    <citation type="journal article" date="2024" name="Plant">
        <title>Genomic evolution and insights into agronomic trait innovations of Sesamum species.</title>
        <authorList>
            <person name="Miao H."/>
            <person name="Wang L."/>
            <person name="Qu L."/>
            <person name="Liu H."/>
            <person name="Sun Y."/>
            <person name="Le M."/>
            <person name="Wang Q."/>
            <person name="Wei S."/>
            <person name="Zheng Y."/>
            <person name="Lin W."/>
            <person name="Duan Y."/>
            <person name="Cao H."/>
            <person name="Xiong S."/>
            <person name="Wang X."/>
            <person name="Wei L."/>
            <person name="Li C."/>
            <person name="Ma Q."/>
            <person name="Ju M."/>
            <person name="Zhao R."/>
            <person name="Li G."/>
            <person name="Mu C."/>
            <person name="Tian Q."/>
            <person name="Mei H."/>
            <person name="Zhang T."/>
            <person name="Gao T."/>
            <person name="Zhang H."/>
        </authorList>
    </citation>
    <scope>NUCLEOTIDE SEQUENCE</scope>
    <source>
        <strain evidence="2">KEN1</strain>
    </source>
</reference>
<dbReference type="PANTHER" id="PTHR47074:SF11">
    <property type="entry name" value="REVERSE TRANSCRIPTASE-LIKE PROTEIN"/>
    <property type="match status" value="1"/>
</dbReference>